<evidence type="ECO:0000256" key="9">
    <source>
        <dbReference type="ARBA" id="ARBA00023136"/>
    </source>
</evidence>
<dbReference type="Gene3D" id="1.10.630.10">
    <property type="entry name" value="Cytochrome P450"/>
    <property type="match status" value="1"/>
</dbReference>
<dbReference type="SUPFAM" id="SSF48264">
    <property type="entry name" value="Cytochrome P450"/>
    <property type="match status" value="1"/>
</dbReference>
<dbReference type="CDD" id="cd11043">
    <property type="entry name" value="CYP90-like"/>
    <property type="match status" value="1"/>
</dbReference>
<sequence length="484" mass="55253">MPLFILVAIILVSSFLLLRLYKKNPQHENLPKGSLGYPLIGETFSFLQAQKKDQGPEWINDRVKKHGPVFKTSLMGAPTVVIVGQSGNKFILGSEEDVLIAKQPKTLSTIAGKYNIFELTGVRYQLIKGALSTFMKPISLKTNIKQIDELITSLFLKSTSKTDIIPTVNFMKHLTFNIASSVLFGIQNEILISELNKDFAIAFKAVWSLPLNILGMAYWHGMRARSRIIDRLIPVIRKKREDLREGRVNAESDILSSLIDVKMRNEDVINEEMIVDNFVTLMIASHDTSAILLSLMVWKMSKVPEIHQNIFEEQMEIQKEIKGREDQNLTWGDIQKMKYTWRVAQELMRIIPPVFGSFRKVVKDTSFDGFNIPKGWQVFWCAYNTHMDNDIFVNPKEFDPSRFETNGSKPIPPYAYIPFGGGQHSCIGNEFARVETLITIHKLVTMYKWSLVYPDEVITRQPMPYPSMGLPIKVTSRSVTTEID</sequence>
<protein>
    <submittedName>
        <fullName evidence="12">Cytochrome P450</fullName>
    </submittedName>
</protein>
<keyword evidence="7 11" id="KW-0560">Oxidoreductase</keyword>
<comment type="caution">
    <text evidence="12">The sequence shown here is derived from an EMBL/GenBank/DDBJ whole genome shotgun (WGS) entry which is preliminary data.</text>
</comment>
<dbReference type="EMBL" id="PKPP01005082">
    <property type="protein sequence ID" value="PWA61521.1"/>
    <property type="molecule type" value="Genomic_DNA"/>
</dbReference>
<evidence type="ECO:0000256" key="8">
    <source>
        <dbReference type="ARBA" id="ARBA00023004"/>
    </source>
</evidence>
<evidence type="ECO:0000256" key="5">
    <source>
        <dbReference type="ARBA" id="ARBA00022723"/>
    </source>
</evidence>
<accession>A0A2U1MJS2</accession>
<comment type="subcellular location">
    <subcellularLocation>
        <location evidence="2">Membrane</location>
        <topology evidence="2">Single-pass membrane protein</topology>
    </subcellularLocation>
</comment>
<evidence type="ECO:0000256" key="2">
    <source>
        <dbReference type="ARBA" id="ARBA00004167"/>
    </source>
</evidence>
<dbReference type="FunFam" id="1.10.630.10:FF:000022">
    <property type="entry name" value="Taxadiene 5-alpha hydroxylase"/>
    <property type="match status" value="1"/>
</dbReference>
<keyword evidence="5 10" id="KW-0479">Metal-binding</keyword>
<dbReference type="GO" id="GO:0005506">
    <property type="term" value="F:iron ion binding"/>
    <property type="evidence" value="ECO:0007669"/>
    <property type="project" value="InterPro"/>
</dbReference>
<comment type="cofactor">
    <cofactor evidence="1 10">
        <name>heme</name>
        <dbReference type="ChEBI" id="CHEBI:30413"/>
    </cofactor>
</comment>
<dbReference type="PRINTS" id="PR00385">
    <property type="entry name" value="P450"/>
</dbReference>
<dbReference type="PANTHER" id="PTHR24286">
    <property type="entry name" value="CYTOCHROME P450 26"/>
    <property type="match status" value="1"/>
</dbReference>
<evidence type="ECO:0000256" key="3">
    <source>
        <dbReference type="ARBA" id="ARBA00010617"/>
    </source>
</evidence>
<dbReference type="Pfam" id="PF00067">
    <property type="entry name" value="p450"/>
    <property type="match status" value="1"/>
</dbReference>
<dbReference type="InterPro" id="IPR017972">
    <property type="entry name" value="Cyt_P450_CS"/>
</dbReference>
<keyword evidence="11" id="KW-0503">Monooxygenase</keyword>
<name>A0A2U1MJS2_ARTAN</name>
<evidence type="ECO:0000313" key="12">
    <source>
        <dbReference type="EMBL" id="PWA61521.1"/>
    </source>
</evidence>
<dbReference type="Proteomes" id="UP000245207">
    <property type="component" value="Unassembled WGS sequence"/>
</dbReference>
<evidence type="ECO:0000256" key="10">
    <source>
        <dbReference type="PIRSR" id="PIRSR602403-1"/>
    </source>
</evidence>
<evidence type="ECO:0000256" key="6">
    <source>
        <dbReference type="ARBA" id="ARBA00022989"/>
    </source>
</evidence>
<evidence type="ECO:0000256" key="4">
    <source>
        <dbReference type="ARBA" id="ARBA00022692"/>
    </source>
</evidence>
<dbReference type="GO" id="GO:0016125">
    <property type="term" value="P:sterol metabolic process"/>
    <property type="evidence" value="ECO:0007669"/>
    <property type="project" value="TreeGrafter"/>
</dbReference>
<organism evidence="12 13">
    <name type="scientific">Artemisia annua</name>
    <name type="common">Sweet wormwood</name>
    <dbReference type="NCBI Taxonomy" id="35608"/>
    <lineage>
        <taxon>Eukaryota</taxon>
        <taxon>Viridiplantae</taxon>
        <taxon>Streptophyta</taxon>
        <taxon>Embryophyta</taxon>
        <taxon>Tracheophyta</taxon>
        <taxon>Spermatophyta</taxon>
        <taxon>Magnoliopsida</taxon>
        <taxon>eudicotyledons</taxon>
        <taxon>Gunneridae</taxon>
        <taxon>Pentapetalae</taxon>
        <taxon>asterids</taxon>
        <taxon>campanulids</taxon>
        <taxon>Asterales</taxon>
        <taxon>Asteraceae</taxon>
        <taxon>Asteroideae</taxon>
        <taxon>Anthemideae</taxon>
        <taxon>Artemisiinae</taxon>
        <taxon>Artemisia</taxon>
    </lineage>
</organism>
<comment type="similarity">
    <text evidence="3 11">Belongs to the cytochrome P450 family.</text>
</comment>
<dbReference type="PRINTS" id="PR00465">
    <property type="entry name" value="EP450IV"/>
</dbReference>
<keyword evidence="6" id="KW-1133">Transmembrane helix</keyword>
<evidence type="ECO:0000256" key="1">
    <source>
        <dbReference type="ARBA" id="ARBA00001971"/>
    </source>
</evidence>
<evidence type="ECO:0000256" key="7">
    <source>
        <dbReference type="ARBA" id="ARBA00023002"/>
    </source>
</evidence>
<dbReference type="PROSITE" id="PS00086">
    <property type="entry name" value="CYTOCHROME_P450"/>
    <property type="match status" value="1"/>
</dbReference>
<dbReference type="PANTHER" id="PTHR24286:SF256">
    <property type="entry name" value="CYTOCHROME P450 FAMILY PROTEIN"/>
    <property type="match status" value="1"/>
</dbReference>
<gene>
    <name evidence="12" type="ORF">CTI12_AA369020</name>
</gene>
<keyword evidence="13" id="KW-1185">Reference proteome</keyword>
<evidence type="ECO:0000313" key="13">
    <source>
        <dbReference type="Proteomes" id="UP000245207"/>
    </source>
</evidence>
<dbReference type="GO" id="GO:0004497">
    <property type="term" value="F:monooxygenase activity"/>
    <property type="evidence" value="ECO:0007669"/>
    <property type="project" value="UniProtKB-KW"/>
</dbReference>
<dbReference type="STRING" id="35608.A0A2U1MJS2"/>
<dbReference type="GO" id="GO:0016705">
    <property type="term" value="F:oxidoreductase activity, acting on paired donors, with incorporation or reduction of molecular oxygen"/>
    <property type="evidence" value="ECO:0007669"/>
    <property type="project" value="InterPro"/>
</dbReference>
<keyword evidence="10 11" id="KW-0349">Heme</keyword>
<reference evidence="12 13" key="1">
    <citation type="journal article" date="2018" name="Mol. Plant">
        <title>The genome of Artemisia annua provides insight into the evolution of Asteraceae family and artemisinin biosynthesis.</title>
        <authorList>
            <person name="Shen Q."/>
            <person name="Zhang L."/>
            <person name="Liao Z."/>
            <person name="Wang S."/>
            <person name="Yan T."/>
            <person name="Shi P."/>
            <person name="Liu M."/>
            <person name="Fu X."/>
            <person name="Pan Q."/>
            <person name="Wang Y."/>
            <person name="Lv Z."/>
            <person name="Lu X."/>
            <person name="Zhang F."/>
            <person name="Jiang W."/>
            <person name="Ma Y."/>
            <person name="Chen M."/>
            <person name="Hao X."/>
            <person name="Li L."/>
            <person name="Tang Y."/>
            <person name="Lv G."/>
            <person name="Zhou Y."/>
            <person name="Sun X."/>
            <person name="Brodelius P.E."/>
            <person name="Rose J.K.C."/>
            <person name="Tang K."/>
        </authorList>
    </citation>
    <scope>NUCLEOTIDE SEQUENCE [LARGE SCALE GENOMIC DNA]</scope>
    <source>
        <strain evidence="13">cv. Huhao1</strain>
        <tissue evidence="12">Leaf</tissue>
    </source>
</reference>
<dbReference type="InterPro" id="IPR001128">
    <property type="entry name" value="Cyt_P450"/>
</dbReference>
<feature type="binding site" description="axial binding residue" evidence="10">
    <location>
        <position position="426"/>
    </location>
    <ligand>
        <name>heme</name>
        <dbReference type="ChEBI" id="CHEBI:30413"/>
    </ligand>
    <ligandPart>
        <name>Fe</name>
        <dbReference type="ChEBI" id="CHEBI:18248"/>
    </ligandPart>
</feature>
<keyword evidence="4" id="KW-0812">Transmembrane</keyword>
<keyword evidence="8 10" id="KW-0408">Iron</keyword>
<dbReference type="GO" id="GO:0016020">
    <property type="term" value="C:membrane"/>
    <property type="evidence" value="ECO:0007669"/>
    <property type="project" value="UniProtKB-SubCell"/>
</dbReference>
<keyword evidence="9" id="KW-0472">Membrane</keyword>
<proteinExistence type="inferred from homology"/>
<dbReference type="InterPro" id="IPR036396">
    <property type="entry name" value="Cyt_P450_sf"/>
</dbReference>
<evidence type="ECO:0000256" key="11">
    <source>
        <dbReference type="RuleBase" id="RU000461"/>
    </source>
</evidence>
<dbReference type="OrthoDB" id="3945418at2759"/>
<dbReference type="InterPro" id="IPR002403">
    <property type="entry name" value="Cyt_P450_E_grp-IV"/>
</dbReference>
<dbReference type="AlphaFoldDB" id="A0A2U1MJS2"/>
<dbReference type="GO" id="GO:0020037">
    <property type="term" value="F:heme binding"/>
    <property type="evidence" value="ECO:0007669"/>
    <property type="project" value="InterPro"/>
</dbReference>